<proteinExistence type="predicted"/>
<gene>
    <name evidence="2" type="ORF">BSTOLATCC_MIC51257</name>
</gene>
<organism evidence="2 3">
    <name type="scientific">Blepharisma stoltei</name>
    <dbReference type="NCBI Taxonomy" id="1481888"/>
    <lineage>
        <taxon>Eukaryota</taxon>
        <taxon>Sar</taxon>
        <taxon>Alveolata</taxon>
        <taxon>Ciliophora</taxon>
        <taxon>Postciliodesmatophora</taxon>
        <taxon>Heterotrichea</taxon>
        <taxon>Heterotrichida</taxon>
        <taxon>Blepharismidae</taxon>
        <taxon>Blepharisma</taxon>
    </lineage>
</organism>
<evidence type="ECO:0000313" key="3">
    <source>
        <dbReference type="Proteomes" id="UP001162131"/>
    </source>
</evidence>
<feature type="compositionally biased region" description="Basic and acidic residues" evidence="1">
    <location>
        <begin position="23"/>
        <end position="41"/>
    </location>
</feature>
<protein>
    <submittedName>
        <fullName evidence="2">Uncharacterized protein</fullName>
    </submittedName>
</protein>
<accession>A0AAU9JXR2</accession>
<reference evidence="2" key="1">
    <citation type="submission" date="2021-09" db="EMBL/GenBank/DDBJ databases">
        <authorList>
            <consortium name="AG Swart"/>
            <person name="Singh M."/>
            <person name="Singh A."/>
            <person name="Seah K."/>
            <person name="Emmerich C."/>
        </authorList>
    </citation>
    <scope>NUCLEOTIDE SEQUENCE</scope>
    <source>
        <strain evidence="2">ATCC30299</strain>
    </source>
</reference>
<dbReference type="Proteomes" id="UP001162131">
    <property type="component" value="Unassembled WGS sequence"/>
</dbReference>
<dbReference type="EMBL" id="CAJZBQ010000051">
    <property type="protein sequence ID" value="CAG9330311.1"/>
    <property type="molecule type" value="Genomic_DNA"/>
</dbReference>
<dbReference type="AlphaFoldDB" id="A0AAU9JXR2"/>
<feature type="region of interest" description="Disordered" evidence="1">
    <location>
        <begin position="1"/>
        <end position="51"/>
    </location>
</feature>
<comment type="caution">
    <text evidence="2">The sequence shown here is derived from an EMBL/GenBank/DDBJ whole genome shotgun (WGS) entry which is preliminary data.</text>
</comment>
<keyword evidence="3" id="KW-1185">Reference proteome</keyword>
<evidence type="ECO:0000313" key="2">
    <source>
        <dbReference type="EMBL" id="CAG9330311.1"/>
    </source>
</evidence>
<name>A0AAU9JXR2_9CILI</name>
<evidence type="ECO:0000256" key="1">
    <source>
        <dbReference type="SAM" id="MobiDB-lite"/>
    </source>
</evidence>
<sequence>MAFSYAAKRQVNSSQIHSIPPNGEERFKNPFETPRQRDGQEVLKQNGRRAGEVGGKFRRMEVGQLAETENIATVNLRNEVSRSLLGSSKRSIFEILNDMDI</sequence>